<name>A0A2I0B7E1_9ASPA</name>
<proteinExistence type="predicted"/>
<evidence type="ECO:0000313" key="3">
    <source>
        <dbReference type="Proteomes" id="UP000236161"/>
    </source>
</evidence>
<dbReference type="GO" id="GO:0005840">
    <property type="term" value="C:ribosome"/>
    <property type="evidence" value="ECO:0007669"/>
    <property type="project" value="UniProtKB-KW"/>
</dbReference>
<keyword evidence="2" id="KW-0689">Ribosomal protein</keyword>
<evidence type="ECO:0000256" key="1">
    <source>
        <dbReference type="SAM" id="Phobius"/>
    </source>
</evidence>
<evidence type="ECO:0000313" key="2">
    <source>
        <dbReference type="EMBL" id="PKA63700.1"/>
    </source>
</evidence>
<dbReference type="GO" id="GO:0006412">
    <property type="term" value="P:translation"/>
    <property type="evidence" value="ECO:0007669"/>
    <property type="project" value="InterPro"/>
</dbReference>
<protein>
    <submittedName>
        <fullName evidence="2">50S ribosomal protein L22, chloroplastic</fullName>
    </submittedName>
</protein>
<dbReference type="GO" id="GO:0003735">
    <property type="term" value="F:structural constituent of ribosome"/>
    <property type="evidence" value="ECO:0007669"/>
    <property type="project" value="InterPro"/>
</dbReference>
<keyword evidence="1" id="KW-1133">Transmembrane helix</keyword>
<keyword evidence="1" id="KW-0472">Membrane</keyword>
<dbReference type="AlphaFoldDB" id="A0A2I0B7E1"/>
<keyword evidence="2" id="KW-0687">Ribonucleoprotein</keyword>
<reference evidence="2 3" key="1">
    <citation type="journal article" date="2017" name="Nature">
        <title>The Apostasia genome and the evolution of orchids.</title>
        <authorList>
            <person name="Zhang G.Q."/>
            <person name="Liu K.W."/>
            <person name="Li Z."/>
            <person name="Lohaus R."/>
            <person name="Hsiao Y.Y."/>
            <person name="Niu S.C."/>
            <person name="Wang J.Y."/>
            <person name="Lin Y.C."/>
            <person name="Xu Q."/>
            <person name="Chen L.J."/>
            <person name="Yoshida K."/>
            <person name="Fujiwara S."/>
            <person name="Wang Z.W."/>
            <person name="Zhang Y.Q."/>
            <person name="Mitsuda N."/>
            <person name="Wang M."/>
            <person name="Liu G.H."/>
            <person name="Pecoraro L."/>
            <person name="Huang H.X."/>
            <person name="Xiao X.J."/>
            <person name="Lin M."/>
            <person name="Wu X.Y."/>
            <person name="Wu W.L."/>
            <person name="Chen Y.Y."/>
            <person name="Chang S.B."/>
            <person name="Sakamoto S."/>
            <person name="Ohme-Takagi M."/>
            <person name="Yagi M."/>
            <person name="Zeng S.J."/>
            <person name="Shen C.Y."/>
            <person name="Yeh C.M."/>
            <person name="Luo Y.B."/>
            <person name="Tsai W.C."/>
            <person name="Van de Peer Y."/>
            <person name="Liu Z.J."/>
        </authorList>
    </citation>
    <scope>NUCLEOTIDE SEQUENCE [LARGE SCALE GENOMIC DNA]</scope>
    <source>
        <strain evidence="3">cv. Shenzhen</strain>
        <tissue evidence="2">Stem</tissue>
    </source>
</reference>
<dbReference type="InterPro" id="IPR036394">
    <property type="entry name" value="Ribosomal_uL22_sf"/>
</dbReference>
<dbReference type="OrthoDB" id="1840754at2759"/>
<dbReference type="EMBL" id="KZ451907">
    <property type="protein sequence ID" value="PKA63700.1"/>
    <property type="molecule type" value="Genomic_DNA"/>
</dbReference>
<feature type="transmembrane region" description="Helical" evidence="1">
    <location>
        <begin position="21"/>
        <end position="41"/>
    </location>
</feature>
<gene>
    <name evidence="2" type="primary">rpl22</name>
    <name evidence="2" type="ORF">AXF42_Ash016984</name>
</gene>
<keyword evidence="1" id="KW-0812">Transmembrane</keyword>
<sequence length="51" mass="6023">MSVLKAQRIINHIRVCSYKKTLMILELMLYCASYLILKLIYSGVENVFERN</sequence>
<dbReference type="STRING" id="1088818.A0A2I0B7E1"/>
<keyword evidence="3" id="KW-1185">Reference proteome</keyword>
<dbReference type="Proteomes" id="UP000236161">
    <property type="component" value="Unassembled WGS sequence"/>
</dbReference>
<accession>A0A2I0B7E1</accession>
<organism evidence="2 3">
    <name type="scientific">Apostasia shenzhenica</name>
    <dbReference type="NCBI Taxonomy" id="1088818"/>
    <lineage>
        <taxon>Eukaryota</taxon>
        <taxon>Viridiplantae</taxon>
        <taxon>Streptophyta</taxon>
        <taxon>Embryophyta</taxon>
        <taxon>Tracheophyta</taxon>
        <taxon>Spermatophyta</taxon>
        <taxon>Magnoliopsida</taxon>
        <taxon>Liliopsida</taxon>
        <taxon>Asparagales</taxon>
        <taxon>Orchidaceae</taxon>
        <taxon>Apostasioideae</taxon>
        <taxon>Apostasia</taxon>
    </lineage>
</organism>
<dbReference type="SUPFAM" id="SSF54843">
    <property type="entry name" value="Ribosomal protein L22"/>
    <property type="match status" value="1"/>
</dbReference>
<dbReference type="Gene3D" id="3.90.470.10">
    <property type="entry name" value="Ribosomal protein L22/L17"/>
    <property type="match status" value="1"/>
</dbReference>